<accession>A0A1W0XFK5</accession>
<sequence>MGKPVNLVAVQFFVGVTNTYGHPGTSDDHSTETAATRESFMEKSLMSFGHCSDTRESRNLQKREAERREEIASRLRLRFDSKIARDATSALNTNHHSNKSRLTSATKDELFSSSAISCVLFPEVEVGPYYVDGELIRSDIHENQAGVSLFLDIQVVDINTCKPIPNTYVDIWSCNSTGVYAGVVGIGNGNSKDASNINATFLRGLQPTDAQGVLQFHTIFPGHYSGRTTHIHTVTHLGGSVLANGTYQGGTVQHDRVFLQEAAGQVDPVFQYVLLGSKVEDGILAWITLGVDAKASQVSSSFSSASTWTANGGVANANTGGGFGGPGGMPPGGGYNSGGPPAGGGPPMGAPPGYVNKTIRRGLQPTSTDGMVQIITKFPDHYMGRVTHIHLLTHLNGTVFSNRTFSGGAIQHVGQLFFDDDLVTAANDFPPNC</sequence>
<feature type="compositionally biased region" description="Gly residues" evidence="1">
    <location>
        <begin position="319"/>
        <end position="347"/>
    </location>
</feature>
<dbReference type="GO" id="GO:0008199">
    <property type="term" value="F:ferric iron binding"/>
    <property type="evidence" value="ECO:0007669"/>
    <property type="project" value="InterPro"/>
</dbReference>
<dbReference type="Gene3D" id="2.60.130.10">
    <property type="entry name" value="Aromatic compound dioxygenase"/>
    <property type="match status" value="2"/>
</dbReference>
<evidence type="ECO:0000313" key="3">
    <source>
        <dbReference type="EMBL" id="OQV26247.1"/>
    </source>
</evidence>
<evidence type="ECO:0000256" key="1">
    <source>
        <dbReference type="SAM" id="MobiDB-lite"/>
    </source>
</evidence>
<dbReference type="SUPFAM" id="SSF49482">
    <property type="entry name" value="Aromatic compound dioxygenase"/>
    <property type="match status" value="2"/>
</dbReference>
<organism evidence="3 4">
    <name type="scientific">Hypsibius exemplaris</name>
    <name type="common">Freshwater tardigrade</name>
    <dbReference type="NCBI Taxonomy" id="2072580"/>
    <lineage>
        <taxon>Eukaryota</taxon>
        <taxon>Metazoa</taxon>
        <taxon>Ecdysozoa</taxon>
        <taxon>Tardigrada</taxon>
        <taxon>Eutardigrada</taxon>
        <taxon>Parachela</taxon>
        <taxon>Hypsibioidea</taxon>
        <taxon>Hypsibiidae</taxon>
        <taxon>Hypsibius</taxon>
    </lineage>
</organism>
<dbReference type="InterPro" id="IPR015889">
    <property type="entry name" value="Intradiol_dOase_core"/>
</dbReference>
<dbReference type="InterPro" id="IPR000627">
    <property type="entry name" value="Intradiol_dOase_C"/>
</dbReference>
<dbReference type="CDD" id="cd03457">
    <property type="entry name" value="intradiol_dioxygenase_like"/>
    <property type="match status" value="1"/>
</dbReference>
<feature type="region of interest" description="Disordered" evidence="1">
    <location>
        <begin position="319"/>
        <end position="357"/>
    </location>
</feature>
<comment type="caution">
    <text evidence="3">The sequence shown here is derived from an EMBL/GenBank/DDBJ whole genome shotgun (WGS) entry which is preliminary data.</text>
</comment>
<feature type="domain" description="Intradiol ring-cleavage dioxygenases" evidence="2">
    <location>
        <begin position="134"/>
        <end position="228"/>
    </location>
</feature>
<name>A0A1W0XFK5_HYPEX</name>
<dbReference type="Pfam" id="PF00775">
    <property type="entry name" value="Dioxygenase_C"/>
    <property type="match status" value="1"/>
</dbReference>
<dbReference type="GO" id="GO:0016702">
    <property type="term" value="F:oxidoreductase activity, acting on single donors with incorporation of molecular oxygen, incorporation of two atoms of oxygen"/>
    <property type="evidence" value="ECO:0007669"/>
    <property type="project" value="InterPro"/>
</dbReference>
<dbReference type="EMBL" id="MTYJ01000001">
    <property type="protein sequence ID" value="OQV26247.1"/>
    <property type="molecule type" value="Genomic_DNA"/>
</dbReference>
<dbReference type="AlphaFoldDB" id="A0A1W0XFK5"/>
<evidence type="ECO:0000313" key="4">
    <source>
        <dbReference type="Proteomes" id="UP000192578"/>
    </source>
</evidence>
<protein>
    <recommendedName>
        <fullName evidence="2">Intradiol ring-cleavage dioxygenases domain-containing protein</fullName>
    </recommendedName>
</protein>
<dbReference type="Proteomes" id="UP000192578">
    <property type="component" value="Unassembled WGS sequence"/>
</dbReference>
<dbReference type="PANTHER" id="PTHR34315:SF1">
    <property type="entry name" value="INTRADIOL RING-CLEAVAGE DIOXYGENASES DOMAIN-CONTAINING PROTEIN-RELATED"/>
    <property type="match status" value="1"/>
</dbReference>
<evidence type="ECO:0000259" key="2">
    <source>
        <dbReference type="Pfam" id="PF00775"/>
    </source>
</evidence>
<proteinExistence type="predicted"/>
<reference evidence="4" key="1">
    <citation type="submission" date="2017-01" db="EMBL/GenBank/DDBJ databases">
        <title>Comparative genomics of anhydrobiosis in the tardigrade Hypsibius dujardini.</title>
        <authorList>
            <person name="Yoshida Y."/>
            <person name="Koutsovoulos G."/>
            <person name="Laetsch D."/>
            <person name="Stevens L."/>
            <person name="Kumar S."/>
            <person name="Horikawa D."/>
            <person name="Ishino K."/>
            <person name="Komine S."/>
            <person name="Tomita M."/>
            <person name="Blaxter M."/>
            <person name="Arakawa K."/>
        </authorList>
    </citation>
    <scope>NUCLEOTIDE SEQUENCE [LARGE SCALE GENOMIC DNA]</scope>
    <source>
        <strain evidence="4">Z151</strain>
    </source>
</reference>
<dbReference type="OrthoDB" id="10021862at2759"/>
<keyword evidence="4" id="KW-1185">Reference proteome</keyword>
<gene>
    <name evidence="3" type="ORF">BV898_00365</name>
</gene>
<dbReference type="PANTHER" id="PTHR34315">
    <property type="match status" value="1"/>
</dbReference>